<keyword evidence="1" id="KW-1133">Transmembrane helix</keyword>
<organism evidence="2 3">
    <name type="scientific">Kitasatospora cystarginea</name>
    <dbReference type="NCBI Taxonomy" id="58350"/>
    <lineage>
        <taxon>Bacteria</taxon>
        <taxon>Bacillati</taxon>
        <taxon>Actinomycetota</taxon>
        <taxon>Actinomycetes</taxon>
        <taxon>Kitasatosporales</taxon>
        <taxon>Streptomycetaceae</taxon>
        <taxon>Kitasatospora</taxon>
    </lineage>
</organism>
<dbReference type="EMBL" id="BAAATR010000032">
    <property type="protein sequence ID" value="GAA2265412.1"/>
    <property type="molecule type" value="Genomic_DNA"/>
</dbReference>
<evidence type="ECO:0000313" key="3">
    <source>
        <dbReference type="Proteomes" id="UP001500305"/>
    </source>
</evidence>
<evidence type="ECO:0000313" key="2">
    <source>
        <dbReference type="EMBL" id="GAA2265412.1"/>
    </source>
</evidence>
<dbReference type="RefSeq" id="WP_344639458.1">
    <property type="nucleotide sequence ID" value="NZ_BAAATR010000032.1"/>
</dbReference>
<keyword evidence="1" id="KW-0812">Transmembrane</keyword>
<feature type="transmembrane region" description="Helical" evidence="1">
    <location>
        <begin position="97"/>
        <end position="116"/>
    </location>
</feature>
<feature type="transmembrane region" description="Helical" evidence="1">
    <location>
        <begin position="12"/>
        <end position="31"/>
    </location>
</feature>
<evidence type="ECO:0000256" key="1">
    <source>
        <dbReference type="SAM" id="Phobius"/>
    </source>
</evidence>
<reference evidence="3" key="1">
    <citation type="journal article" date="2019" name="Int. J. Syst. Evol. Microbiol.">
        <title>The Global Catalogue of Microorganisms (GCM) 10K type strain sequencing project: providing services to taxonomists for standard genome sequencing and annotation.</title>
        <authorList>
            <consortium name="The Broad Institute Genomics Platform"/>
            <consortium name="The Broad Institute Genome Sequencing Center for Infectious Disease"/>
            <person name="Wu L."/>
            <person name="Ma J."/>
        </authorList>
    </citation>
    <scope>NUCLEOTIDE SEQUENCE [LARGE SCALE GENOMIC DNA]</scope>
    <source>
        <strain evidence="3">JCM 7356</strain>
    </source>
</reference>
<comment type="caution">
    <text evidence="2">The sequence shown here is derived from an EMBL/GenBank/DDBJ whole genome shotgun (WGS) entry which is preliminary data.</text>
</comment>
<name>A0ABP5RKS0_9ACTN</name>
<evidence type="ECO:0008006" key="4">
    <source>
        <dbReference type="Google" id="ProtNLM"/>
    </source>
</evidence>
<dbReference type="Proteomes" id="UP001500305">
    <property type="component" value="Unassembled WGS sequence"/>
</dbReference>
<keyword evidence="3" id="KW-1185">Reference proteome</keyword>
<keyword evidence="1" id="KW-0472">Membrane</keyword>
<protein>
    <recommendedName>
        <fullName evidence="4">ATP synthase I</fullName>
    </recommendedName>
</protein>
<feature type="transmembrane region" description="Helical" evidence="1">
    <location>
        <begin position="37"/>
        <end position="58"/>
    </location>
</feature>
<feature type="transmembrane region" description="Helical" evidence="1">
    <location>
        <begin position="70"/>
        <end position="91"/>
    </location>
</feature>
<accession>A0ABP5RKS0</accession>
<sequence length="145" mass="15280">MPSHDARIPLRGAAIPTAVAGVVALAISTALVGSKGLIGALFATVLVLAFFASGQIALDRLTRNNPQMLQAGGLLVYMTQILLVGIVLAVFKDTTLFDTKAFGLSLLGCALTWTGFQVRAAMKAKIYYVQTDSDEKQDAPSGRQP</sequence>
<proteinExistence type="predicted"/>
<gene>
    <name evidence="2" type="ORF">GCM10010430_57910</name>
</gene>